<dbReference type="PROSITE" id="PS51257">
    <property type="entry name" value="PROKAR_LIPOPROTEIN"/>
    <property type="match status" value="1"/>
</dbReference>
<protein>
    <recommendedName>
        <fullName evidence="3">Lipoprotein</fullName>
    </recommendedName>
</protein>
<evidence type="ECO:0000313" key="2">
    <source>
        <dbReference type="Proteomes" id="UP000035062"/>
    </source>
</evidence>
<sequence length="688" mass="74346">MRHYMVLLFLGFIASCGGGGDSGSNTGGSTGSGGNTGGSNTVTINADNALYLAAITSLSNDTLTSFAQLAVLAHDELNNKPRAFAVTRPVLCQNGTQAIEFIQHTISDTYYLGANQRFSIVFTQCQLAELEAVVNGELEVAINSLTLDGYSLEISAASYRITGRNLRLTDEEGSIQLAVDFNSTYSVAQQQYSYMLTPVSGSNLIITLPDSKQEQFRGFNSQLLLDTKAGRYQLSTSGNVQSETLAGSVTVSTLSPLTGRLQRLPNGGEWLFQGNGNSSMRLSAISSETGRLAKVTLPALALEGEVPWLDLSTGAAWQKTGLAKNYKWLEQRDFVNLEQEWQLPNQDFVAELLPEQPLYLNFSNDVHSLGGYGSQLALVAVDDDNHALFGIPVIDVDISLQGTVVKLQPRSAMLTGYRYRLGSVFGRNDLSSNLASTPYIFAKLKQELTATIDLDTVLFRSGQTVEITPNIQSALGPATATWQTDSTVATQRTLANQGISLTFAAAPTGSFLRGSLSLTLSNARGNQLLVERPYIVIDEQLTNYFFNSVEPLSGVGAASAVLAPINTSEDIGNDTGIYTGVSGMYTTNVGDSVQSQPWSLWLRTGGGGILQPGTYTAGAESDVNAPHIWVNMEQRTCNTETATFTVEEAEYDADNIFVKALSVNYSLVCISNGQRFRYHGQIRYQRNF</sequence>
<proteinExistence type="predicted"/>
<evidence type="ECO:0008006" key="3">
    <source>
        <dbReference type="Google" id="ProtNLM"/>
    </source>
</evidence>
<gene>
    <name evidence="1" type="ORF">AGRI_06582</name>
</gene>
<dbReference type="AlphaFoldDB" id="I8UCR5"/>
<keyword evidence="2" id="KW-1185">Reference proteome</keyword>
<name>I8UCR5_9ALTE</name>
<dbReference type="EMBL" id="AKKU01000011">
    <property type="protein sequence ID" value="EIW89748.1"/>
    <property type="molecule type" value="Genomic_DNA"/>
</dbReference>
<reference evidence="1 2" key="1">
    <citation type="journal article" date="2012" name="J. Bacteriol.">
        <title>Genome Sequence of Pectin-Degrading Alishewanella agri, Isolated from Landfill Soil.</title>
        <authorList>
            <person name="Kim J."/>
            <person name="Jung J."/>
            <person name="Sung J.S."/>
            <person name="Chun J."/>
            <person name="Park W."/>
        </authorList>
    </citation>
    <scope>NUCLEOTIDE SEQUENCE [LARGE SCALE GENOMIC DNA]</scope>
    <source>
        <strain evidence="1 2">BL06</strain>
    </source>
</reference>
<organism evidence="1 2">
    <name type="scientific">Alishewanella agri BL06</name>
    <dbReference type="NCBI Taxonomy" id="1195246"/>
    <lineage>
        <taxon>Bacteria</taxon>
        <taxon>Pseudomonadati</taxon>
        <taxon>Pseudomonadota</taxon>
        <taxon>Gammaproteobacteria</taxon>
        <taxon>Alteromonadales</taxon>
        <taxon>Alteromonadaceae</taxon>
        <taxon>Alishewanella</taxon>
    </lineage>
</organism>
<accession>I8UCR5</accession>
<evidence type="ECO:0000313" key="1">
    <source>
        <dbReference type="EMBL" id="EIW89748.1"/>
    </source>
</evidence>
<dbReference type="Proteomes" id="UP000035062">
    <property type="component" value="Unassembled WGS sequence"/>
</dbReference>
<dbReference type="STRING" id="1195246.AGRI_06582"/>
<comment type="caution">
    <text evidence="1">The sequence shown here is derived from an EMBL/GenBank/DDBJ whole genome shotgun (WGS) entry which is preliminary data.</text>
</comment>
<dbReference type="PATRIC" id="fig|1195246.3.peg.1302"/>
<dbReference type="RefSeq" id="WP_008984216.1">
    <property type="nucleotide sequence ID" value="NZ_AKKU01000011.1"/>
</dbReference>